<gene>
    <name evidence="6" type="ORF">SAMN04490178_13016</name>
</gene>
<reference evidence="6 7" key="1">
    <citation type="submission" date="2016-10" db="EMBL/GenBank/DDBJ databases">
        <authorList>
            <person name="de Groot N.N."/>
        </authorList>
    </citation>
    <scope>NUCLEOTIDE SEQUENCE [LARGE SCALE GENOMIC DNA]</scope>
    <source>
        <strain evidence="6 7">DSM 13305</strain>
    </source>
</reference>
<feature type="transmembrane region" description="Helical" evidence="5">
    <location>
        <begin position="351"/>
        <end position="370"/>
    </location>
</feature>
<evidence type="ECO:0000256" key="2">
    <source>
        <dbReference type="ARBA" id="ARBA00022692"/>
    </source>
</evidence>
<dbReference type="Proteomes" id="UP000198847">
    <property type="component" value="Unassembled WGS sequence"/>
</dbReference>
<sequence>MGNKQQLKKELNFAAALALVVGMVIGSGIFIKAGKVVELAGNSNMALLAWAAGGIITLCAGLTIAELGACIPQTGGVYAYLENIYGKFPAFLFGWVQSVIYGPATIAALALYFAALFLPFFTLPDTWQKGVAMGVVLLLGSINCLGAKYGGYIQSAATVAKFVPILLIVTFGLLQGENQVLGVPVSERGSMGAAILATLWAYDGWVGVSYVAGEMKDPGKLLPRSIFVGLSIVITAYLAMNIALLHILPAQDMMALGTQAAGTAAGLLFGAFGGKLINIGILISIFGTLNGYILTNSRVPFAMAERGVIPLAAVLSRVHSSWGTPVYATLLELGLATTLILFWKPDSLTDIAMFIIWAFYILAFTAVFILRRRQQPGTAYSYQVPLYPVVPLVAIGGAGYIVISMFFDKPLDACWAVLWVAAGIPLFFFRKTVEK</sequence>
<accession>A0A1H8XU42</accession>
<protein>
    <submittedName>
        <fullName evidence="6">Serine/threonine exchange transporter, LAT family</fullName>
    </submittedName>
</protein>
<feature type="transmembrane region" description="Helical" evidence="5">
    <location>
        <begin position="413"/>
        <end position="429"/>
    </location>
</feature>
<evidence type="ECO:0000313" key="6">
    <source>
        <dbReference type="EMBL" id="SEP43435.1"/>
    </source>
</evidence>
<keyword evidence="2 5" id="KW-0812">Transmembrane</keyword>
<dbReference type="InterPro" id="IPR002293">
    <property type="entry name" value="AA/rel_permease1"/>
</dbReference>
<feature type="transmembrane region" description="Helical" evidence="5">
    <location>
        <begin position="326"/>
        <end position="345"/>
    </location>
</feature>
<dbReference type="RefSeq" id="WP_091751095.1">
    <property type="nucleotide sequence ID" value="NZ_FODY01000030.1"/>
</dbReference>
<proteinExistence type="predicted"/>
<dbReference type="PIRSF" id="PIRSF006060">
    <property type="entry name" value="AA_transporter"/>
    <property type="match status" value="1"/>
</dbReference>
<evidence type="ECO:0000256" key="4">
    <source>
        <dbReference type="ARBA" id="ARBA00023136"/>
    </source>
</evidence>
<feature type="transmembrane region" description="Helical" evidence="5">
    <location>
        <begin position="127"/>
        <end position="145"/>
    </location>
</feature>
<feature type="transmembrane region" description="Helical" evidence="5">
    <location>
        <begin position="225"/>
        <end position="248"/>
    </location>
</feature>
<dbReference type="AlphaFoldDB" id="A0A1H8XU42"/>
<keyword evidence="3 5" id="KW-1133">Transmembrane helix</keyword>
<evidence type="ECO:0000256" key="3">
    <source>
        <dbReference type="ARBA" id="ARBA00022989"/>
    </source>
</evidence>
<keyword evidence="7" id="KW-1185">Reference proteome</keyword>
<feature type="transmembrane region" description="Helical" evidence="5">
    <location>
        <begin position="90"/>
        <end position="115"/>
    </location>
</feature>
<feature type="transmembrane region" description="Helical" evidence="5">
    <location>
        <begin position="382"/>
        <end position="407"/>
    </location>
</feature>
<dbReference type="GO" id="GO:0016020">
    <property type="term" value="C:membrane"/>
    <property type="evidence" value="ECO:0007669"/>
    <property type="project" value="UniProtKB-SubCell"/>
</dbReference>
<feature type="transmembrane region" description="Helical" evidence="5">
    <location>
        <begin position="12"/>
        <end position="33"/>
    </location>
</feature>
<dbReference type="STRING" id="112903.SAMN04490178_13016"/>
<dbReference type="Gene3D" id="1.20.1740.10">
    <property type="entry name" value="Amino acid/polyamine transporter I"/>
    <property type="match status" value="1"/>
</dbReference>
<dbReference type="InterPro" id="IPR050598">
    <property type="entry name" value="AminoAcid_Transporter"/>
</dbReference>
<keyword evidence="4 5" id="KW-0472">Membrane</keyword>
<feature type="transmembrane region" description="Helical" evidence="5">
    <location>
        <begin position="45"/>
        <end position="69"/>
    </location>
</feature>
<feature type="transmembrane region" description="Helical" evidence="5">
    <location>
        <begin position="194"/>
        <end position="213"/>
    </location>
</feature>
<organism evidence="6 7">
    <name type="scientific">Propionispora vibrioides</name>
    <dbReference type="NCBI Taxonomy" id="112903"/>
    <lineage>
        <taxon>Bacteria</taxon>
        <taxon>Bacillati</taxon>
        <taxon>Bacillota</taxon>
        <taxon>Negativicutes</taxon>
        <taxon>Selenomonadales</taxon>
        <taxon>Sporomusaceae</taxon>
        <taxon>Propionispora</taxon>
    </lineage>
</organism>
<dbReference type="Pfam" id="PF13520">
    <property type="entry name" value="AA_permease_2"/>
    <property type="match status" value="1"/>
</dbReference>
<evidence type="ECO:0000256" key="1">
    <source>
        <dbReference type="ARBA" id="ARBA00004141"/>
    </source>
</evidence>
<name>A0A1H8XU42_9FIRM</name>
<dbReference type="GO" id="GO:0015179">
    <property type="term" value="F:L-amino acid transmembrane transporter activity"/>
    <property type="evidence" value="ECO:0007669"/>
    <property type="project" value="TreeGrafter"/>
</dbReference>
<dbReference type="EMBL" id="FODY01000030">
    <property type="protein sequence ID" value="SEP43435.1"/>
    <property type="molecule type" value="Genomic_DNA"/>
</dbReference>
<dbReference type="PANTHER" id="PTHR11785">
    <property type="entry name" value="AMINO ACID TRANSPORTER"/>
    <property type="match status" value="1"/>
</dbReference>
<dbReference type="OrthoDB" id="3181223at2"/>
<feature type="transmembrane region" description="Helical" evidence="5">
    <location>
        <begin position="152"/>
        <end position="174"/>
    </location>
</feature>
<evidence type="ECO:0000313" key="7">
    <source>
        <dbReference type="Proteomes" id="UP000198847"/>
    </source>
</evidence>
<comment type="subcellular location">
    <subcellularLocation>
        <location evidence="1">Membrane</location>
        <topology evidence="1">Multi-pass membrane protein</topology>
    </subcellularLocation>
</comment>
<evidence type="ECO:0000256" key="5">
    <source>
        <dbReference type="SAM" id="Phobius"/>
    </source>
</evidence>
<feature type="transmembrane region" description="Helical" evidence="5">
    <location>
        <begin position="268"/>
        <end position="293"/>
    </location>
</feature>
<dbReference type="PANTHER" id="PTHR11785:SF512">
    <property type="entry name" value="SOBREMESA, ISOFORM B"/>
    <property type="match status" value="1"/>
</dbReference>